<dbReference type="RefSeq" id="WP_190925489.1">
    <property type="nucleotide sequence ID" value="NZ_JACXJA010000006.1"/>
</dbReference>
<organism evidence="2 3">
    <name type="scientific">Paenibacillus oceani</name>
    <dbReference type="NCBI Taxonomy" id="2772510"/>
    <lineage>
        <taxon>Bacteria</taxon>
        <taxon>Bacillati</taxon>
        <taxon>Bacillota</taxon>
        <taxon>Bacilli</taxon>
        <taxon>Bacillales</taxon>
        <taxon>Paenibacillaceae</taxon>
        <taxon>Paenibacillus</taxon>
    </lineage>
</organism>
<protein>
    <recommendedName>
        <fullName evidence="1">N,N-dimethylformamidase beta subunit-like C-terminal domain-containing protein</fullName>
    </recommendedName>
</protein>
<dbReference type="Pfam" id="PF20254">
    <property type="entry name" value="DMFA2_C"/>
    <property type="match status" value="1"/>
</dbReference>
<dbReference type="InterPro" id="IPR046540">
    <property type="entry name" value="DMFA2_C"/>
</dbReference>
<gene>
    <name evidence="2" type="ORF">IDH45_05520</name>
</gene>
<evidence type="ECO:0000313" key="3">
    <source>
        <dbReference type="Proteomes" id="UP000639396"/>
    </source>
</evidence>
<dbReference type="AlphaFoldDB" id="A0A927C8H8"/>
<keyword evidence="3" id="KW-1185">Reference proteome</keyword>
<reference evidence="2" key="1">
    <citation type="submission" date="2020-09" db="EMBL/GenBank/DDBJ databases">
        <title>A novel bacterium of genus Paenibacillus, isolated from South China Sea.</title>
        <authorList>
            <person name="Huang H."/>
            <person name="Mo K."/>
            <person name="Hu Y."/>
        </authorList>
    </citation>
    <scope>NUCLEOTIDE SEQUENCE</scope>
    <source>
        <strain evidence="2">IB182363</strain>
    </source>
</reference>
<evidence type="ECO:0000313" key="2">
    <source>
        <dbReference type="EMBL" id="MBD2861446.1"/>
    </source>
</evidence>
<accession>A0A927C8H8</accession>
<dbReference type="Proteomes" id="UP000639396">
    <property type="component" value="Unassembled WGS sequence"/>
</dbReference>
<comment type="caution">
    <text evidence="2">The sequence shown here is derived from an EMBL/GenBank/DDBJ whole genome shotgun (WGS) entry which is preliminary data.</text>
</comment>
<name>A0A927C8H8_9BACL</name>
<proteinExistence type="predicted"/>
<dbReference type="EMBL" id="JACXJA010000006">
    <property type="protein sequence ID" value="MBD2861446.1"/>
    <property type="molecule type" value="Genomic_DNA"/>
</dbReference>
<evidence type="ECO:0000259" key="1">
    <source>
        <dbReference type="Pfam" id="PF20254"/>
    </source>
</evidence>
<feature type="domain" description="N,N-dimethylformamidase beta subunit-like C-terminal" evidence="1">
    <location>
        <begin position="71"/>
        <end position="426"/>
    </location>
</feature>
<sequence>MPNPTQRENTQPGTLDWQITKFKFDYTPTQQGTLIRGLRSSAIEGYASRTSVYPGDSIELKVSVYPECPFTVDMYRMGYYDGKGGRHQLHLGPFDGGEQPMPMETVERLRECDWPSCTTIVIPDDWASGVYLAKLTRQAPPYAQSYIIFVVKQRRATEVLLQVSDLTWQAYNKWPGVNSIYDDGTPELWYQGPNVRVGFDRPYSRYCQIVDAPLSSGSGEFLLWEFPLAYWLEAEGYDVTYCSNLDLHADPSLLDKCRVFISVGHDEYWTRDMYDHATAARDKGVSLLFLSGNALYHEIIPYSSPGSAESFRSFARKKRFTDEHELMGARSYGPGYGDWTVAKPDHWVFEGTGMKAGDRIPGLIGWEYHGIPLKEIEGMELLAHSELIGTGAVTEGDGKHAAVIYPGPHGNWVFNAGTIWWAEGLSSPPGHIPAVGTFGHVQGPDPRVQRITRNLLDRCIGR</sequence>